<name>A0ABV5LPK0_9ACTN</name>
<dbReference type="Pfam" id="PF00293">
    <property type="entry name" value="NUDIX"/>
    <property type="match status" value="1"/>
</dbReference>
<dbReference type="Gene3D" id="3.40.50.1240">
    <property type="entry name" value="Phosphoglycerate mutase-like"/>
    <property type="match status" value="1"/>
</dbReference>
<dbReference type="InterPro" id="IPR000086">
    <property type="entry name" value="NUDIX_hydrolase_dom"/>
</dbReference>
<keyword evidence="1" id="KW-0378">Hydrolase</keyword>
<dbReference type="Pfam" id="PF00300">
    <property type="entry name" value="His_Phos_1"/>
    <property type="match status" value="1"/>
</dbReference>
<evidence type="ECO:0000313" key="3">
    <source>
        <dbReference type="EMBL" id="MFB9376026.1"/>
    </source>
</evidence>
<dbReference type="InterPro" id="IPR029033">
    <property type="entry name" value="His_PPase_superfam"/>
</dbReference>
<dbReference type="RefSeq" id="WP_380139505.1">
    <property type="nucleotide sequence ID" value="NZ_JBHLUI010000012.1"/>
</dbReference>
<dbReference type="PROSITE" id="PS00893">
    <property type="entry name" value="NUDIX_BOX"/>
    <property type="match status" value="1"/>
</dbReference>
<dbReference type="PROSITE" id="PS51462">
    <property type="entry name" value="NUDIX"/>
    <property type="match status" value="1"/>
</dbReference>
<reference evidence="3 4" key="1">
    <citation type="submission" date="2024-09" db="EMBL/GenBank/DDBJ databases">
        <authorList>
            <person name="Sun Q."/>
            <person name="Mori K."/>
        </authorList>
    </citation>
    <scope>NUCLEOTIDE SEQUENCE [LARGE SCALE GENOMIC DNA]</scope>
    <source>
        <strain evidence="3 4">TISTR 1856</strain>
    </source>
</reference>
<dbReference type="Gene3D" id="3.90.79.10">
    <property type="entry name" value="Nucleoside Triphosphate Pyrophosphohydrolase"/>
    <property type="match status" value="1"/>
</dbReference>
<evidence type="ECO:0000256" key="1">
    <source>
        <dbReference type="ARBA" id="ARBA00022801"/>
    </source>
</evidence>
<comment type="caution">
    <text evidence="3">The sequence shown here is derived from an EMBL/GenBank/DDBJ whole genome shotgun (WGS) entry which is preliminary data.</text>
</comment>
<dbReference type="CDD" id="cd07067">
    <property type="entry name" value="HP_PGM_like"/>
    <property type="match status" value="1"/>
</dbReference>
<feature type="domain" description="Nudix hydrolase" evidence="2">
    <location>
        <begin position="18"/>
        <end position="152"/>
    </location>
</feature>
<keyword evidence="4" id="KW-1185">Reference proteome</keyword>
<dbReference type="PANTHER" id="PTHR21340:SF0">
    <property type="entry name" value="BIS(5'-NUCLEOSYL)-TETRAPHOSPHATASE [ASYMMETRICAL]"/>
    <property type="match status" value="1"/>
</dbReference>
<dbReference type="InterPro" id="IPR015797">
    <property type="entry name" value="NUDIX_hydrolase-like_dom_sf"/>
</dbReference>
<evidence type="ECO:0000259" key="2">
    <source>
        <dbReference type="PROSITE" id="PS51462"/>
    </source>
</evidence>
<accession>A0ABV5LPK0</accession>
<dbReference type="EMBL" id="JBHMDM010000001">
    <property type="protein sequence ID" value="MFB9376026.1"/>
    <property type="molecule type" value="Genomic_DNA"/>
</dbReference>
<dbReference type="InterPro" id="IPR051325">
    <property type="entry name" value="Nudix_hydrolase_domain"/>
</dbReference>
<dbReference type="SUPFAM" id="SSF53254">
    <property type="entry name" value="Phosphoglycerate mutase-like"/>
    <property type="match status" value="1"/>
</dbReference>
<evidence type="ECO:0000313" key="4">
    <source>
        <dbReference type="Proteomes" id="UP001589748"/>
    </source>
</evidence>
<dbReference type="PANTHER" id="PTHR21340">
    <property type="entry name" value="DIADENOSINE 5,5-P1,P4-TETRAPHOSPHATE PYROPHOSPHOHYDROLASE MUTT"/>
    <property type="match status" value="1"/>
</dbReference>
<protein>
    <submittedName>
        <fullName evidence="3">NUDIX domain-containing protein</fullName>
    </submittedName>
</protein>
<dbReference type="InterPro" id="IPR020084">
    <property type="entry name" value="NUDIX_hydrolase_CS"/>
</dbReference>
<proteinExistence type="predicted"/>
<dbReference type="SUPFAM" id="SSF55811">
    <property type="entry name" value="Nudix"/>
    <property type="match status" value="1"/>
</dbReference>
<dbReference type="CDD" id="cd03673">
    <property type="entry name" value="NUDIX_Ap6A_hydrolase"/>
    <property type="match status" value="1"/>
</dbReference>
<dbReference type="Proteomes" id="UP001589748">
    <property type="component" value="Unassembled WGS sequence"/>
</dbReference>
<sequence>MTVTSAAPTRSATDAPRPEIEAAGCLVVRPGPGGPEFLLVHRPTTVNHQRDWSWPKGKLDGGEAPPAAAVRETWEETGLRPRLSLPLPERRYRVADGRSKRIRYWLAFAADDDTATTPAPDEVDDVEWLTAAAARERLSYAHDVELLDDALAELDRLGEGVPTWPLIVLRHAKAMSRSDFRGGEAERPLLDRGHEESHRLAPLLACWDVRGVRTSPWARCVQTVLPAADLNDWPVHEDPALTEAAHAEDPRGWHAALEEVYERADGVVLCTHGPLLPDLQARLADLSPVSAAAVLEAKLGKGEFVVAHVVGQGPQARVAAVERHDA</sequence>
<organism evidence="3 4">
    <name type="scientific">Kineococcus gynurae</name>
    <dbReference type="NCBI Taxonomy" id="452979"/>
    <lineage>
        <taxon>Bacteria</taxon>
        <taxon>Bacillati</taxon>
        <taxon>Actinomycetota</taxon>
        <taxon>Actinomycetes</taxon>
        <taxon>Kineosporiales</taxon>
        <taxon>Kineosporiaceae</taxon>
        <taxon>Kineococcus</taxon>
    </lineage>
</organism>
<gene>
    <name evidence="3" type="ORF">ACFFVI_03495</name>
</gene>
<dbReference type="InterPro" id="IPR013078">
    <property type="entry name" value="His_Pase_superF_clade-1"/>
</dbReference>
<dbReference type="SMART" id="SM00855">
    <property type="entry name" value="PGAM"/>
    <property type="match status" value="1"/>
</dbReference>